<evidence type="ECO:0000313" key="2">
    <source>
        <dbReference type="Proteomes" id="UP000289340"/>
    </source>
</evidence>
<evidence type="ECO:0000313" key="1">
    <source>
        <dbReference type="EMBL" id="RZB68381.1"/>
    </source>
</evidence>
<sequence>MAMNDDDTNVVIHEKTTTFEDKSRAEKSARSKFIHYALLNESKGRVLEEACSTELIQLQAKNRPPLGVDKSKYCRYHRVIGHKIKDCTTLKDKMEKLIQKGHLKKFIKDPSRDKDCEKERDRSLECSTTREAIETQCQDENPLPKTQLRGVVNTIAGGLTEGGSSNSTSKHYVCNLKSINSFATEKKVTRSLPSTIFTDEDFEGINQCHKDPMVGKIEVATFLVNTSTSYNILIGRLSLNELGVIISTPHLTMKFSSKNGKIITVRANQMTTRECYVASLKISKGKKEEKPKVQMVAYTSLNRNLGEAKINPREAEPKYNPLKK</sequence>
<organism evidence="1 2">
    <name type="scientific">Glycine soja</name>
    <name type="common">Wild soybean</name>
    <dbReference type="NCBI Taxonomy" id="3848"/>
    <lineage>
        <taxon>Eukaryota</taxon>
        <taxon>Viridiplantae</taxon>
        <taxon>Streptophyta</taxon>
        <taxon>Embryophyta</taxon>
        <taxon>Tracheophyta</taxon>
        <taxon>Spermatophyta</taxon>
        <taxon>Magnoliopsida</taxon>
        <taxon>eudicotyledons</taxon>
        <taxon>Gunneridae</taxon>
        <taxon>Pentapetalae</taxon>
        <taxon>rosids</taxon>
        <taxon>fabids</taxon>
        <taxon>Fabales</taxon>
        <taxon>Fabaceae</taxon>
        <taxon>Papilionoideae</taxon>
        <taxon>50 kb inversion clade</taxon>
        <taxon>NPAAA clade</taxon>
        <taxon>indigoferoid/millettioid clade</taxon>
        <taxon>Phaseoleae</taxon>
        <taxon>Glycine</taxon>
        <taxon>Glycine subgen. Soja</taxon>
    </lineage>
</organism>
<comment type="caution">
    <text evidence="1">The sequence shown here is derived from an EMBL/GenBank/DDBJ whole genome shotgun (WGS) entry which is preliminary data.</text>
</comment>
<proteinExistence type="predicted"/>
<keyword evidence="2" id="KW-1185">Reference proteome</keyword>
<dbReference type="Proteomes" id="UP000289340">
    <property type="component" value="Chromosome 14"/>
</dbReference>
<dbReference type="AlphaFoldDB" id="A0A445H4P4"/>
<protein>
    <submittedName>
        <fullName evidence="1">Uncharacterized protein</fullName>
    </submittedName>
</protein>
<accession>A0A445H4P4</accession>
<name>A0A445H4P4_GLYSO</name>
<reference evidence="1 2" key="1">
    <citation type="submission" date="2018-09" db="EMBL/GenBank/DDBJ databases">
        <title>A high-quality reference genome of wild soybean provides a powerful tool to mine soybean genomes.</title>
        <authorList>
            <person name="Xie M."/>
            <person name="Chung C.Y.L."/>
            <person name="Li M.-W."/>
            <person name="Wong F.-L."/>
            <person name="Chan T.-F."/>
            <person name="Lam H.-M."/>
        </authorList>
    </citation>
    <scope>NUCLEOTIDE SEQUENCE [LARGE SCALE GENOMIC DNA]</scope>
    <source>
        <strain evidence="2">cv. W05</strain>
        <tissue evidence="1">Hypocotyl of etiolated seedlings</tissue>
    </source>
</reference>
<dbReference type="EMBL" id="QZWG01000014">
    <property type="protein sequence ID" value="RZB68381.1"/>
    <property type="molecule type" value="Genomic_DNA"/>
</dbReference>
<gene>
    <name evidence="1" type="ORF">D0Y65_038238</name>
</gene>